<evidence type="ECO:0000313" key="3">
    <source>
        <dbReference type="EMBL" id="CAB4724126.1"/>
    </source>
</evidence>
<dbReference type="PROSITE" id="PS00061">
    <property type="entry name" value="ADH_SHORT"/>
    <property type="match status" value="1"/>
</dbReference>
<organism evidence="2">
    <name type="scientific">freshwater metagenome</name>
    <dbReference type="NCBI Taxonomy" id="449393"/>
    <lineage>
        <taxon>unclassified sequences</taxon>
        <taxon>metagenomes</taxon>
        <taxon>ecological metagenomes</taxon>
    </lineage>
</organism>
<dbReference type="InterPro" id="IPR020904">
    <property type="entry name" value="Sc_DH/Rdtase_CS"/>
</dbReference>
<gene>
    <name evidence="3" type="ORF">UFOPK2731_00393</name>
    <name evidence="4" type="ORF">UFOPK3161_00170</name>
    <name evidence="2" type="ORF">UFOPK3962_00025</name>
    <name evidence="5" type="ORF">UFOPK4427_00024</name>
</gene>
<dbReference type="InterPro" id="IPR036291">
    <property type="entry name" value="NAD(P)-bd_dom_sf"/>
</dbReference>
<evidence type="ECO:0000313" key="2">
    <source>
        <dbReference type="EMBL" id="CAB4329360.1"/>
    </source>
</evidence>
<dbReference type="CDD" id="cd05233">
    <property type="entry name" value="SDR_c"/>
    <property type="match status" value="1"/>
</dbReference>
<dbReference type="EMBL" id="CAFABC010000002">
    <property type="protein sequence ID" value="CAB4815533.1"/>
    <property type="molecule type" value="Genomic_DNA"/>
</dbReference>
<proteinExistence type="inferred from homology"/>
<comment type="similarity">
    <text evidence="1">Belongs to the short-chain dehydrogenases/reductases (SDR) family.</text>
</comment>
<dbReference type="PRINTS" id="PR00081">
    <property type="entry name" value="GDHRDH"/>
</dbReference>
<dbReference type="EMBL" id="CAESAH010000001">
    <property type="protein sequence ID" value="CAB4329360.1"/>
    <property type="molecule type" value="Genomic_DNA"/>
</dbReference>
<dbReference type="EMBL" id="CAFBRY010000001">
    <property type="protein sequence ID" value="CAB5133603.1"/>
    <property type="molecule type" value="Genomic_DNA"/>
</dbReference>
<dbReference type="PANTHER" id="PTHR42760">
    <property type="entry name" value="SHORT-CHAIN DEHYDROGENASES/REDUCTASES FAMILY MEMBER"/>
    <property type="match status" value="1"/>
</dbReference>
<dbReference type="SUPFAM" id="SSF51735">
    <property type="entry name" value="NAD(P)-binding Rossmann-fold domains"/>
    <property type="match status" value="1"/>
</dbReference>
<reference evidence="2" key="1">
    <citation type="submission" date="2020-05" db="EMBL/GenBank/DDBJ databases">
        <authorList>
            <person name="Chiriac C."/>
            <person name="Salcher M."/>
            <person name="Ghai R."/>
            <person name="Kavagutti S V."/>
        </authorList>
    </citation>
    <scope>NUCLEOTIDE SEQUENCE</scope>
</reference>
<evidence type="ECO:0000313" key="5">
    <source>
        <dbReference type="EMBL" id="CAB5133603.1"/>
    </source>
</evidence>
<evidence type="ECO:0000256" key="1">
    <source>
        <dbReference type="ARBA" id="ARBA00006484"/>
    </source>
</evidence>
<name>A0A6J5YMW9_9ZZZZ</name>
<dbReference type="GO" id="GO:0016616">
    <property type="term" value="F:oxidoreductase activity, acting on the CH-OH group of donors, NAD or NADP as acceptor"/>
    <property type="evidence" value="ECO:0007669"/>
    <property type="project" value="TreeGrafter"/>
</dbReference>
<dbReference type="EMBL" id="CAEZYO010000007">
    <property type="protein sequence ID" value="CAB4724126.1"/>
    <property type="molecule type" value="Genomic_DNA"/>
</dbReference>
<dbReference type="AlphaFoldDB" id="A0A6J5YMW9"/>
<evidence type="ECO:0000313" key="4">
    <source>
        <dbReference type="EMBL" id="CAB4815533.1"/>
    </source>
</evidence>
<dbReference type="Pfam" id="PF13561">
    <property type="entry name" value="adh_short_C2"/>
    <property type="match status" value="1"/>
</dbReference>
<accession>A0A6J5YMW9</accession>
<dbReference type="Gene3D" id="3.40.50.720">
    <property type="entry name" value="NAD(P)-binding Rossmann-like Domain"/>
    <property type="match status" value="1"/>
</dbReference>
<sequence>MAAALIEALNSQGIQTYALGGEYSDGESLKSRCKHLVGFNPIDLRDESAVESGFKKALGELGNITDVVSIAGGSGRSFGDGPIHSMSREAWDKTFELNLTTAFLTAREAIKIFLKNGGGSLILTTSVLAESPSPEHFQTHGYSASKAAISGLMKTISASYITDNIRVNAIAPGLVATPMAARAATNPVISEFIKRKQPLVKAQLPIENLVSGYLALLENSAITGQVLTIDGGWSTVTNI</sequence>
<dbReference type="InterPro" id="IPR002347">
    <property type="entry name" value="SDR_fam"/>
</dbReference>
<protein>
    <submittedName>
        <fullName evidence="2">Unannotated protein</fullName>
    </submittedName>
</protein>